<evidence type="ECO:0000313" key="1">
    <source>
        <dbReference type="EMBL" id="ALU43527.1"/>
    </source>
</evidence>
<sequence>MSGSSGADILVDSGGGSWGNRAKSWGGSGNDFIYNEWSDSNMSSYISSARHRSGYFDRAVRKASSGLSSRHEEVLRLKQFYKEKGYSEFKGRIADLVDETPMKPG</sequence>
<dbReference type="Proteomes" id="UP000069015">
    <property type="component" value="Chromosome 1"/>
</dbReference>
<dbReference type="KEGG" id="prr:AT705_11570"/>
<dbReference type="RefSeq" id="WP_058796695.1">
    <property type="nucleotide sequence ID" value="NZ_CP013611.1"/>
</dbReference>
<reference evidence="1 2" key="1">
    <citation type="submission" date="2015-12" db="EMBL/GenBank/DDBJ databases">
        <title>Complete genome sequence of Pseudoalteromonas rubra SCSIO 6842, harboring a conjugative plasmid.</title>
        <authorList>
            <person name="Li B."/>
            <person name="Wang X."/>
        </authorList>
    </citation>
    <scope>NUCLEOTIDE SEQUENCE [LARGE SCALE GENOMIC DNA]</scope>
    <source>
        <strain evidence="1 2">SCSIO 6842</strain>
    </source>
</reference>
<dbReference type="EMBL" id="CP013611">
    <property type="protein sequence ID" value="ALU43527.1"/>
    <property type="molecule type" value="Genomic_DNA"/>
</dbReference>
<accession>A0A0U3I8T5</accession>
<protein>
    <submittedName>
        <fullName evidence="1">Uncharacterized protein</fullName>
    </submittedName>
</protein>
<proteinExistence type="predicted"/>
<dbReference type="AlphaFoldDB" id="A0A0U3I8T5"/>
<evidence type="ECO:0000313" key="2">
    <source>
        <dbReference type="Proteomes" id="UP000069015"/>
    </source>
</evidence>
<name>A0A0U3I8T5_9GAMM</name>
<organism evidence="1 2">
    <name type="scientific">Pseudoalteromonas rubra</name>
    <dbReference type="NCBI Taxonomy" id="43658"/>
    <lineage>
        <taxon>Bacteria</taxon>
        <taxon>Pseudomonadati</taxon>
        <taxon>Pseudomonadota</taxon>
        <taxon>Gammaproteobacteria</taxon>
        <taxon>Alteromonadales</taxon>
        <taxon>Pseudoalteromonadaceae</taxon>
        <taxon>Pseudoalteromonas</taxon>
    </lineage>
</organism>
<gene>
    <name evidence="1" type="ORF">AT705_11570</name>
</gene>